<feature type="compositionally biased region" description="Basic and acidic residues" evidence="1">
    <location>
        <begin position="45"/>
        <end position="62"/>
    </location>
</feature>
<dbReference type="AlphaFoldDB" id="A0A1L0AZ05"/>
<dbReference type="Proteomes" id="UP000183365">
    <property type="component" value="Unassembled WGS sequence"/>
</dbReference>
<protein>
    <submittedName>
        <fullName evidence="2">Uncharacterized protein</fullName>
    </submittedName>
</protein>
<accession>A0A1L0AZ05</accession>
<feature type="region of interest" description="Disordered" evidence="1">
    <location>
        <begin position="129"/>
        <end position="149"/>
    </location>
</feature>
<sequence>MLRTNNVIKRSFTKNAVLLESNKSSLDWDNFVNSLNTKNEKINQNRKPFNENNRRRNYDNKRNFNGSNSQNRNFNRKRNVEAVGKVNRSKSEIESIKLTGPNKEAETSKKEKDLSGEIDLSFFDAVEAQGSDSLKTNTRRENQPNRFNNRERNMNFKNRRQPEYKVSPEKMFEGHNFGVKKFNIAAAEEQHTNRLPYYKLKNDAKVNVKTALNFFKKNSVYEHEDAFFNPELIINHERDALMYTPRIISSKEHVLRDTSFEVFKSLANEFNYRKEKTKTLLAMNNWTALPEGTDINSPEYDYVDRYMLHQEVTRGSTFEGVYLNAMRAVRTDSTLVADKMRINSILAGKYDQDFLPKSSIKSLSEYQNKYKGKFAPNVVKNIHKTGEMLANVLNFSPTFMNDSSRKQEVFDYLTLNKPFGDILASKREILRGHSPQKKEK</sequence>
<evidence type="ECO:0000256" key="1">
    <source>
        <dbReference type="SAM" id="MobiDB-lite"/>
    </source>
</evidence>
<feature type="region of interest" description="Disordered" evidence="1">
    <location>
        <begin position="45"/>
        <end position="77"/>
    </location>
</feature>
<reference evidence="3" key="1">
    <citation type="submission" date="2016-11" db="EMBL/GenBank/DDBJ databases">
        <authorList>
            <person name="Guldener U."/>
        </authorList>
    </citation>
    <scope>NUCLEOTIDE SEQUENCE [LARGE SCALE GENOMIC DNA]</scope>
</reference>
<proteinExistence type="predicted"/>
<evidence type="ECO:0000313" key="2">
    <source>
        <dbReference type="EMBL" id="SGZ39336.1"/>
    </source>
</evidence>
<gene>
    <name evidence="2" type="ORF">HGUI_01536</name>
</gene>
<feature type="compositionally biased region" description="Basic and acidic residues" evidence="1">
    <location>
        <begin position="138"/>
        <end position="149"/>
    </location>
</feature>
<keyword evidence="3" id="KW-1185">Reference proteome</keyword>
<dbReference type="OrthoDB" id="3972735at2759"/>
<organism evidence="2 3">
    <name type="scientific">Hanseniaspora guilliermondii</name>
    <dbReference type="NCBI Taxonomy" id="56406"/>
    <lineage>
        <taxon>Eukaryota</taxon>
        <taxon>Fungi</taxon>
        <taxon>Dikarya</taxon>
        <taxon>Ascomycota</taxon>
        <taxon>Saccharomycotina</taxon>
        <taxon>Saccharomycetes</taxon>
        <taxon>Saccharomycodales</taxon>
        <taxon>Saccharomycodaceae</taxon>
        <taxon>Hanseniaspora</taxon>
    </lineage>
</organism>
<dbReference type="VEuPathDB" id="FungiDB:HGUI_01536"/>
<evidence type="ECO:0000313" key="3">
    <source>
        <dbReference type="Proteomes" id="UP000183365"/>
    </source>
</evidence>
<dbReference type="EMBL" id="FQNF01000021">
    <property type="protein sequence ID" value="SGZ39336.1"/>
    <property type="molecule type" value="Genomic_DNA"/>
</dbReference>
<name>A0A1L0AZ05_9ASCO</name>